<feature type="active site" description="Proton acceptor" evidence="6">
    <location>
        <position position="76"/>
    </location>
</feature>
<comment type="catalytic activity">
    <reaction evidence="5 6">
        <text>NAD(+) + ATP = ADP + NADP(+) + H(+)</text>
        <dbReference type="Rhea" id="RHEA:18629"/>
        <dbReference type="ChEBI" id="CHEBI:15378"/>
        <dbReference type="ChEBI" id="CHEBI:30616"/>
        <dbReference type="ChEBI" id="CHEBI:57540"/>
        <dbReference type="ChEBI" id="CHEBI:58349"/>
        <dbReference type="ChEBI" id="CHEBI:456216"/>
        <dbReference type="EC" id="2.7.1.23"/>
    </reaction>
</comment>
<dbReference type="EMBL" id="AP014609">
    <property type="protein sequence ID" value="BAR92272.1"/>
    <property type="molecule type" value="Genomic_DNA"/>
</dbReference>
<feature type="binding site" evidence="6">
    <location>
        <begin position="76"/>
        <end position="77"/>
    </location>
    <ligand>
        <name>NAD(+)</name>
        <dbReference type="ChEBI" id="CHEBI:57540"/>
    </ligand>
</feature>
<dbReference type="HAMAP" id="MF_00361">
    <property type="entry name" value="NAD_kinase"/>
    <property type="match status" value="1"/>
</dbReference>
<evidence type="ECO:0000256" key="2">
    <source>
        <dbReference type="ARBA" id="ARBA00022777"/>
    </source>
</evidence>
<dbReference type="InterPro" id="IPR017438">
    <property type="entry name" value="ATP-NAD_kinase_N"/>
</dbReference>
<keyword evidence="6" id="KW-0547">Nucleotide-binding</keyword>
<dbReference type="Gene3D" id="3.40.50.10330">
    <property type="entry name" value="Probable inorganic polyphosphate/atp-NAD kinase, domain 1"/>
    <property type="match status" value="1"/>
</dbReference>
<keyword evidence="2 6" id="KW-0418">Kinase</keyword>
<keyword evidence="6" id="KW-0963">Cytoplasm</keyword>
<organism evidence="7 8">
    <name type="scientific">Blattabacterium cuenoti BPAY</name>
    <dbReference type="NCBI Taxonomy" id="1457031"/>
    <lineage>
        <taxon>Bacteria</taxon>
        <taxon>Pseudomonadati</taxon>
        <taxon>Bacteroidota</taxon>
        <taxon>Flavobacteriia</taxon>
        <taxon>Flavobacteriales</taxon>
        <taxon>Blattabacteriaceae</taxon>
        <taxon>Blattabacterium</taxon>
    </lineage>
</organism>
<evidence type="ECO:0000256" key="4">
    <source>
        <dbReference type="ARBA" id="ARBA00023027"/>
    </source>
</evidence>
<dbReference type="PANTHER" id="PTHR20275:SF6">
    <property type="entry name" value="NAD KINASE 2, CHLOROPLASTIC"/>
    <property type="match status" value="1"/>
</dbReference>
<gene>
    <name evidence="7" type="primary">ppnK</name>
    <name evidence="6" type="synonym">nadK</name>
    <name evidence="7" type="ORF">BPAY_554</name>
</gene>
<comment type="function">
    <text evidence="6">Involved in the regulation of the intracellular balance of NAD and NADP, and is a key enzyme in the biosynthesis of NADP. Catalyzes specifically the phosphorylation on 2'-hydroxyl of the adenosine moiety of NAD to yield NADP.</text>
</comment>
<dbReference type="PANTHER" id="PTHR20275">
    <property type="entry name" value="NAD KINASE"/>
    <property type="match status" value="1"/>
</dbReference>
<dbReference type="InterPro" id="IPR016064">
    <property type="entry name" value="NAD/diacylglycerol_kinase_sf"/>
</dbReference>
<accession>A0ABM7EZ15</accession>
<evidence type="ECO:0000256" key="1">
    <source>
        <dbReference type="ARBA" id="ARBA00022679"/>
    </source>
</evidence>
<evidence type="ECO:0000256" key="3">
    <source>
        <dbReference type="ARBA" id="ARBA00022857"/>
    </source>
</evidence>
<comment type="similarity">
    <text evidence="6">Belongs to the NAD kinase family.</text>
</comment>
<dbReference type="Pfam" id="PF20143">
    <property type="entry name" value="NAD_kinase_C"/>
    <property type="match status" value="1"/>
</dbReference>
<dbReference type="InterPro" id="IPR002504">
    <property type="entry name" value="NADK"/>
</dbReference>
<comment type="caution">
    <text evidence="6">Lacks conserved residue(s) required for the propagation of feature annotation.</text>
</comment>
<evidence type="ECO:0000256" key="5">
    <source>
        <dbReference type="ARBA" id="ARBA00047925"/>
    </source>
</evidence>
<keyword evidence="8" id="KW-1185">Reference proteome</keyword>
<dbReference type="Pfam" id="PF01513">
    <property type="entry name" value="NAD_kinase"/>
    <property type="match status" value="1"/>
</dbReference>
<keyword evidence="4 6" id="KW-0520">NAD</keyword>
<keyword evidence="3 6" id="KW-0521">NADP</keyword>
<comment type="subcellular location">
    <subcellularLocation>
        <location evidence="6">Cytoplasm</location>
    </subcellularLocation>
</comment>
<evidence type="ECO:0000313" key="7">
    <source>
        <dbReference type="EMBL" id="BAR92272.1"/>
    </source>
</evidence>
<name>A0ABM7EZ15_9FLAO</name>
<dbReference type="GO" id="GO:0003951">
    <property type="term" value="F:NAD+ kinase activity"/>
    <property type="evidence" value="ECO:0007669"/>
    <property type="project" value="UniProtKB-EC"/>
</dbReference>
<evidence type="ECO:0000313" key="8">
    <source>
        <dbReference type="Proteomes" id="UP000217805"/>
    </source>
</evidence>
<keyword evidence="6" id="KW-0067">ATP-binding</keyword>
<evidence type="ECO:0000256" key="6">
    <source>
        <dbReference type="HAMAP-Rule" id="MF_00361"/>
    </source>
</evidence>
<proteinExistence type="inferred from homology"/>
<dbReference type="RefSeq" id="WP_096378457.1">
    <property type="nucleotide sequence ID" value="NZ_AP014609.1"/>
</dbReference>
<protein>
    <recommendedName>
        <fullName evidence="6">NAD kinase</fullName>
        <ecNumber evidence="6">2.7.1.23</ecNumber>
    </recommendedName>
    <alternativeName>
        <fullName evidence="6">ATP-dependent NAD kinase</fullName>
    </alternativeName>
</protein>
<dbReference type="NCBIfam" id="NF002521">
    <property type="entry name" value="PRK01911.1"/>
    <property type="match status" value="1"/>
</dbReference>
<dbReference type="EC" id="2.7.1.23" evidence="6"/>
<feature type="binding site" evidence="6">
    <location>
        <begin position="192"/>
        <end position="197"/>
    </location>
    <ligand>
        <name>NAD(+)</name>
        <dbReference type="ChEBI" id="CHEBI:57540"/>
    </ligand>
</feature>
<sequence>MKIAVYGQKLCKKNIPYFNQFIGYASSHSIEIHIEKSFFHILSSFEEFKNLDFPVFSHYKELITQDFSLMFTFGGDGTILSAITLIRDSGIPIVGVNTGNLGFLATFNKEVFVKKIDQIFNRKLHIMPRSLLSLDTSITGHHNKFFNFALNEIVILRKEMVSMITIDAYIDNEFLTSYWADGLIISTPTGSTGYSLSCGGPIIGPENKNFVLTPISPHNLFSRPLIISDHQKVYLKIHSRVKSYSLSMDTRLTSLNQENELYIQKAPFYIYLLQEGKNTYYKTLREKLLWGIDQRN</sequence>
<keyword evidence="1 6" id="KW-0808">Transferase</keyword>
<dbReference type="InterPro" id="IPR017437">
    <property type="entry name" value="ATP-NAD_kinase_PpnK-typ_C"/>
</dbReference>
<dbReference type="Gene3D" id="2.60.200.30">
    <property type="entry name" value="Probable inorganic polyphosphate/atp-NAD kinase, domain 2"/>
    <property type="match status" value="1"/>
</dbReference>
<feature type="binding site" evidence="6">
    <location>
        <begin position="151"/>
        <end position="152"/>
    </location>
    <ligand>
        <name>NAD(+)</name>
        <dbReference type="ChEBI" id="CHEBI:57540"/>
    </ligand>
</feature>
<comment type="cofactor">
    <cofactor evidence="6">
        <name>a divalent metal cation</name>
        <dbReference type="ChEBI" id="CHEBI:60240"/>
    </cofactor>
</comment>
<dbReference type="SUPFAM" id="SSF111331">
    <property type="entry name" value="NAD kinase/diacylglycerol kinase-like"/>
    <property type="match status" value="1"/>
</dbReference>
<feature type="binding site" evidence="6">
    <location>
        <position position="181"/>
    </location>
    <ligand>
        <name>NAD(+)</name>
        <dbReference type="ChEBI" id="CHEBI:57540"/>
    </ligand>
</feature>
<dbReference type="Proteomes" id="UP000217805">
    <property type="component" value="Chromosome"/>
</dbReference>
<reference evidence="7 8" key="1">
    <citation type="journal article" date="2015" name="Microbes Environ.">
        <title>An Efficient Strategy Developed for Next-Generation Sequencing of Endosymbiont Genomes Performed Using Crude DNA Isolated from Host Tissues: A Case Study of Blattabacterium cuenoti Inhabiting the Fat Bodies of Cockroaches.</title>
        <authorList>
            <person name="Kinjo Y."/>
            <person name="Saitoh S."/>
            <person name="Tokuda G."/>
        </authorList>
    </citation>
    <scope>NUCLEOTIDE SEQUENCE [LARGE SCALE GENOMIC DNA]</scope>
    <source>
        <strain evidence="7 8">BPAY</strain>
    </source>
</reference>